<evidence type="ECO:0000256" key="1">
    <source>
        <dbReference type="SAM" id="Phobius"/>
    </source>
</evidence>
<feature type="transmembrane region" description="Helical" evidence="1">
    <location>
        <begin position="135"/>
        <end position="154"/>
    </location>
</feature>
<evidence type="ECO:0000313" key="2">
    <source>
        <dbReference type="EMBL" id="TYZ09644.1"/>
    </source>
</evidence>
<feature type="transmembrane region" description="Helical" evidence="1">
    <location>
        <begin position="189"/>
        <end position="214"/>
    </location>
</feature>
<comment type="caution">
    <text evidence="2">The sequence shown here is derived from an EMBL/GenBank/DDBJ whole genome shotgun (WGS) entry which is preliminary data.</text>
</comment>
<evidence type="ECO:0008006" key="4">
    <source>
        <dbReference type="Google" id="ProtNLM"/>
    </source>
</evidence>
<keyword evidence="3" id="KW-1185">Reference proteome</keyword>
<feature type="transmembrane region" description="Helical" evidence="1">
    <location>
        <begin position="339"/>
        <end position="359"/>
    </location>
</feature>
<keyword evidence="1" id="KW-1133">Transmembrane helix</keyword>
<feature type="transmembrane region" description="Helical" evidence="1">
    <location>
        <begin position="305"/>
        <end position="327"/>
    </location>
</feature>
<dbReference type="AlphaFoldDB" id="A0A5D6V4U8"/>
<organism evidence="2 3">
    <name type="scientific">Hymenobacter lutimineralis</name>
    <dbReference type="NCBI Taxonomy" id="2606448"/>
    <lineage>
        <taxon>Bacteria</taxon>
        <taxon>Pseudomonadati</taxon>
        <taxon>Bacteroidota</taxon>
        <taxon>Cytophagia</taxon>
        <taxon>Cytophagales</taxon>
        <taxon>Hymenobacteraceae</taxon>
        <taxon>Hymenobacter</taxon>
    </lineage>
</organism>
<proteinExistence type="predicted"/>
<feature type="transmembrane region" description="Helical" evidence="1">
    <location>
        <begin position="82"/>
        <end position="102"/>
    </location>
</feature>
<protein>
    <recommendedName>
        <fullName evidence="4">Glycosyltransferase RgtA/B/C/D-like domain-containing protein</fullName>
    </recommendedName>
</protein>
<feature type="transmembrane region" description="Helical" evidence="1">
    <location>
        <begin position="276"/>
        <end position="299"/>
    </location>
</feature>
<feature type="transmembrane region" description="Helical" evidence="1">
    <location>
        <begin position="234"/>
        <end position="255"/>
    </location>
</feature>
<dbReference type="Proteomes" id="UP000322791">
    <property type="component" value="Unassembled WGS sequence"/>
</dbReference>
<gene>
    <name evidence="2" type="ORF">FY528_10410</name>
</gene>
<accession>A0A5D6V4U8</accession>
<evidence type="ECO:0000313" key="3">
    <source>
        <dbReference type="Proteomes" id="UP000322791"/>
    </source>
</evidence>
<reference evidence="2 3" key="1">
    <citation type="submission" date="2019-08" db="EMBL/GenBank/DDBJ databases">
        <authorList>
            <person name="Seo M.-J."/>
        </authorList>
    </citation>
    <scope>NUCLEOTIDE SEQUENCE [LARGE SCALE GENOMIC DNA]</scope>
    <source>
        <strain evidence="2 3">KIGAM108</strain>
    </source>
</reference>
<sequence length="480" mass="53969">MFSDSVRVAAENRRPFWLLLGLLVLSLVVASLTQGTYDSGDSINHYLYARYAFETPHNFLDSWSKPLVVQLMAVPAQLGLRGVMALQCLLVAAAAWLAYLAARRLALPWPWLAILFCYASPDYFRIQFSGLTEPLFSTILMAAVALAILGRASWGAVVLSFLPFARSEGYLLIGVYGLYLLLSQQWRALPWLALGFVVYGIAGIFEYHDFFWAFTHNAYPLRNPNYGSGTPWHFIISLPNTIGWVLYVLFWLGGLRMIWEWMQPRLRQREGFLAELLLVYGSIVVFIGAHTLFWALGIFASFGLTRVLCGVVPLVALVALRGLLLVSQLSQSEVVRCRIRVGVAVAVVGFLFCGARAAFRWQRDFARASDQILADEAVRWAATQAPAPHYASAHPYFAIPLNINPFGAKHSYIQAIRDHQPLPAGTLIFWDEWYAVVEMGVPLDSLRGNPAYQQLWYGSMPRIRHKPSTDSVRMAVFRKL</sequence>
<dbReference type="EMBL" id="VTHL01000009">
    <property type="protein sequence ID" value="TYZ09644.1"/>
    <property type="molecule type" value="Genomic_DNA"/>
</dbReference>
<dbReference type="RefSeq" id="WP_149070941.1">
    <property type="nucleotide sequence ID" value="NZ_VTHL01000009.1"/>
</dbReference>
<keyword evidence="1" id="KW-0472">Membrane</keyword>
<keyword evidence="1" id="KW-0812">Transmembrane</keyword>
<name>A0A5D6V4U8_9BACT</name>